<evidence type="ECO:0000313" key="3">
    <source>
        <dbReference type="Proteomes" id="UP000053989"/>
    </source>
</evidence>
<dbReference type="AlphaFoldDB" id="A0A0C2YU19"/>
<dbReference type="Proteomes" id="UP000053989">
    <property type="component" value="Unassembled WGS sequence"/>
</dbReference>
<evidence type="ECO:0000256" key="1">
    <source>
        <dbReference type="SAM" id="MobiDB-lite"/>
    </source>
</evidence>
<accession>A0A0C2YU19</accession>
<keyword evidence="3" id="KW-1185">Reference proteome</keyword>
<feature type="region of interest" description="Disordered" evidence="1">
    <location>
        <begin position="302"/>
        <end position="333"/>
    </location>
</feature>
<organism evidence="2 3">
    <name type="scientific">Scleroderma citrinum Foug A</name>
    <dbReference type="NCBI Taxonomy" id="1036808"/>
    <lineage>
        <taxon>Eukaryota</taxon>
        <taxon>Fungi</taxon>
        <taxon>Dikarya</taxon>
        <taxon>Basidiomycota</taxon>
        <taxon>Agaricomycotina</taxon>
        <taxon>Agaricomycetes</taxon>
        <taxon>Agaricomycetidae</taxon>
        <taxon>Boletales</taxon>
        <taxon>Sclerodermatineae</taxon>
        <taxon>Sclerodermataceae</taxon>
        <taxon>Scleroderma</taxon>
    </lineage>
</organism>
<reference evidence="2 3" key="1">
    <citation type="submission" date="2014-04" db="EMBL/GenBank/DDBJ databases">
        <authorList>
            <consortium name="DOE Joint Genome Institute"/>
            <person name="Kuo A."/>
            <person name="Kohler A."/>
            <person name="Nagy L.G."/>
            <person name="Floudas D."/>
            <person name="Copeland A."/>
            <person name="Barry K.W."/>
            <person name="Cichocki N."/>
            <person name="Veneault-Fourrey C."/>
            <person name="LaButti K."/>
            <person name="Lindquist E.A."/>
            <person name="Lipzen A."/>
            <person name="Lundell T."/>
            <person name="Morin E."/>
            <person name="Murat C."/>
            <person name="Sun H."/>
            <person name="Tunlid A."/>
            <person name="Henrissat B."/>
            <person name="Grigoriev I.V."/>
            <person name="Hibbett D.S."/>
            <person name="Martin F."/>
            <person name="Nordberg H.P."/>
            <person name="Cantor M.N."/>
            <person name="Hua S.X."/>
        </authorList>
    </citation>
    <scope>NUCLEOTIDE SEQUENCE [LARGE SCALE GENOMIC DNA]</scope>
    <source>
        <strain evidence="2 3">Foug A</strain>
    </source>
</reference>
<name>A0A0C2YU19_9AGAM</name>
<dbReference type="InParanoid" id="A0A0C2YU19"/>
<dbReference type="HOGENOM" id="CLU_050420_1_0_1"/>
<reference evidence="3" key="2">
    <citation type="submission" date="2015-01" db="EMBL/GenBank/DDBJ databases">
        <title>Evolutionary Origins and Diversification of the Mycorrhizal Mutualists.</title>
        <authorList>
            <consortium name="DOE Joint Genome Institute"/>
            <consortium name="Mycorrhizal Genomics Consortium"/>
            <person name="Kohler A."/>
            <person name="Kuo A."/>
            <person name="Nagy L.G."/>
            <person name="Floudas D."/>
            <person name="Copeland A."/>
            <person name="Barry K.W."/>
            <person name="Cichocki N."/>
            <person name="Veneault-Fourrey C."/>
            <person name="LaButti K."/>
            <person name="Lindquist E.A."/>
            <person name="Lipzen A."/>
            <person name="Lundell T."/>
            <person name="Morin E."/>
            <person name="Murat C."/>
            <person name="Riley R."/>
            <person name="Ohm R."/>
            <person name="Sun H."/>
            <person name="Tunlid A."/>
            <person name="Henrissat B."/>
            <person name="Grigoriev I.V."/>
            <person name="Hibbett D.S."/>
            <person name="Martin F."/>
        </authorList>
    </citation>
    <scope>NUCLEOTIDE SEQUENCE [LARGE SCALE GENOMIC DNA]</scope>
    <source>
        <strain evidence="3">Foug A</strain>
    </source>
</reference>
<sequence length="333" mass="37467">MRGQVTYSLFLSFKLSFFPGPQYLMASSPSSVHECILKVAMRALDRDLYNIPVSKDIVSFKALPNHFHESDSLYAVPDLAVRMWSCNHKGICSARTIWMLESAFSQSDTDMMDKLREYVHDLPHLLVVGKILICQAIPYHKPTPNSAMTAQLREAWLMDEGQFAGNFGSSTGYSQIVASGHPWLSLKSVEIHVWTHEPGGGPIDVDSSHQAGYAFGTIFPTVDLDSVNNTLSCGRELTKEAILELNVPDADQRSLDCAVFWTPHAHILEPEDCVRALMDGAWATAFRRYRVFHRELLNLHPRPHRRRHQPRKPHENYLPNNDHVAAPVGEVAG</sequence>
<protein>
    <submittedName>
        <fullName evidence="2">Uncharacterized protein</fullName>
    </submittedName>
</protein>
<dbReference type="EMBL" id="KN822188">
    <property type="protein sequence ID" value="KIM53153.1"/>
    <property type="molecule type" value="Genomic_DNA"/>
</dbReference>
<gene>
    <name evidence="2" type="ORF">SCLCIDRAFT_32083</name>
</gene>
<dbReference type="OrthoDB" id="2683605at2759"/>
<feature type="compositionally biased region" description="Basic residues" evidence="1">
    <location>
        <begin position="302"/>
        <end position="311"/>
    </location>
</feature>
<proteinExistence type="predicted"/>
<evidence type="ECO:0000313" key="2">
    <source>
        <dbReference type="EMBL" id="KIM53153.1"/>
    </source>
</evidence>